<name>A0ABP2AX19_SARVE</name>
<proteinExistence type="predicted"/>
<gene>
    <name evidence="1" type="ORF">ERS852473_02017</name>
</gene>
<dbReference type="Proteomes" id="UP000095488">
    <property type="component" value="Unassembled WGS sequence"/>
</dbReference>
<keyword evidence="2" id="KW-1185">Reference proteome</keyword>
<accession>A0ABP2AX19</accession>
<organism evidence="1 2">
    <name type="scientific">Sarcina ventriculi</name>
    <name type="common">Clostridium ventriculi</name>
    <dbReference type="NCBI Taxonomy" id="1267"/>
    <lineage>
        <taxon>Bacteria</taxon>
        <taxon>Bacillati</taxon>
        <taxon>Bacillota</taxon>
        <taxon>Clostridia</taxon>
        <taxon>Eubacteriales</taxon>
        <taxon>Clostridiaceae</taxon>
        <taxon>Sarcina</taxon>
    </lineage>
</organism>
<protein>
    <submittedName>
        <fullName evidence="1">Uncharacterized protein</fullName>
    </submittedName>
</protein>
<dbReference type="EMBL" id="CYZR01000007">
    <property type="protein sequence ID" value="CUO14216.1"/>
    <property type="molecule type" value="Genomic_DNA"/>
</dbReference>
<comment type="caution">
    <text evidence="1">The sequence shown here is derived from an EMBL/GenBank/DDBJ whole genome shotgun (WGS) entry which is preliminary data.</text>
</comment>
<sequence length="223" mass="26786">MKNYNSISYWEPFIRKNKTLRERVFRYDYVTDKTIYLHYTIFTKKSGVESGWVPAPNIDAFLGYVQYCFLPQAYYMWIYGREKTITKIPIATVDSILNDAVIKNKVTDDERKYIEDDIKEIKNLWRFKNEDCHRKIISFCSKFNSNWIGDANSFLYMKAFFSSKELGEFVIKTISQTNYTECFKQETSMTRDEWLNFCEQASKDRQKGEQLKQYLFKELKEII</sequence>
<dbReference type="RefSeq" id="WP_055260031.1">
    <property type="nucleotide sequence ID" value="NZ_BCMV01000016.1"/>
</dbReference>
<reference evidence="1 2" key="1">
    <citation type="submission" date="2015-09" db="EMBL/GenBank/DDBJ databases">
        <authorList>
            <consortium name="Pathogen Informatics"/>
            <person name="Wu L."/>
            <person name="Ma J."/>
        </authorList>
    </citation>
    <scope>NUCLEOTIDE SEQUENCE [LARGE SCALE GENOMIC DNA]</scope>
    <source>
        <strain evidence="1 2">2789STDY5834858</strain>
    </source>
</reference>
<evidence type="ECO:0000313" key="2">
    <source>
        <dbReference type="Proteomes" id="UP000095488"/>
    </source>
</evidence>
<evidence type="ECO:0000313" key="1">
    <source>
        <dbReference type="EMBL" id="CUO14216.1"/>
    </source>
</evidence>